<comment type="caution">
    <text evidence="1">The sequence shown here is derived from an EMBL/GenBank/DDBJ whole genome shotgun (WGS) entry which is preliminary data.</text>
</comment>
<sequence>IKIIIALAIFLPGLIFAANLSYVLRVYLGGYAGNDSNLLGRGDILAPLYLTANNNLFAYAQGKYAYEDRTWEDNTYTGSFGLGFRQIVKDTAVLGAYVFGDYTSSTNGPIVDFL</sequence>
<name>X1ES72_9ZZZZ</name>
<accession>X1ES72</accession>
<reference evidence="1" key="1">
    <citation type="journal article" date="2014" name="Front. Microbiol.">
        <title>High frequency of phylogenetically diverse reductive dehalogenase-homologous genes in deep subseafloor sedimentary metagenomes.</title>
        <authorList>
            <person name="Kawai M."/>
            <person name="Futagami T."/>
            <person name="Toyoda A."/>
            <person name="Takaki Y."/>
            <person name="Nishi S."/>
            <person name="Hori S."/>
            <person name="Arai W."/>
            <person name="Tsubouchi T."/>
            <person name="Morono Y."/>
            <person name="Uchiyama I."/>
            <person name="Ito T."/>
            <person name="Fujiyama A."/>
            <person name="Inagaki F."/>
            <person name="Takami H."/>
        </authorList>
    </citation>
    <scope>NUCLEOTIDE SEQUENCE</scope>
    <source>
        <strain evidence="1">Expedition CK06-06</strain>
    </source>
</reference>
<dbReference type="EMBL" id="BART01033822">
    <property type="protein sequence ID" value="GAH11458.1"/>
    <property type="molecule type" value="Genomic_DNA"/>
</dbReference>
<gene>
    <name evidence="1" type="ORF">S01H4_57986</name>
</gene>
<proteinExistence type="predicted"/>
<evidence type="ECO:0000313" key="1">
    <source>
        <dbReference type="EMBL" id="GAH11458.1"/>
    </source>
</evidence>
<dbReference type="InterPro" id="IPR038177">
    <property type="entry name" value="IAT_beta_sf"/>
</dbReference>
<organism evidence="1">
    <name type="scientific">marine sediment metagenome</name>
    <dbReference type="NCBI Taxonomy" id="412755"/>
    <lineage>
        <taxon>unclassified sequences</taxon>
        <taxon>metagenomes</taxon>
        <taxon>ecological metagenomes</taxon>
    </lineage>
</organism>
<dbReference type="AlphaFoldDB" id="X1ES72"/>
<dbReference type="Gene3D" id="2.40.160.160">
    <property type="entry name" value="Inverse autotransporter, beta-domain"/>
    <property type="match status" value="1"/>
</dbReference>
<feature type="non-terminal residue" evidence="1">
    <location>
        <position position="1"/>
    </location>
</feature>
<protein>
    <submittedName>
        <fullName evidence="1">Uncharacterized protein</fullName>
    </submittedName>
</protein>